<accession>A0AAN6DVF3</accession>
<feature type="compositionally biased region" description="Polar residues" evidence="1">
    <location>
        <begin position="277"/>
        <end position="295"/>
    </location>
</feature>
<feature type="region of interest" description="Disordered" evidence="1">
    <location>
        <begin position="1"/>
        <end position="39"/>
    </location>
</feature>
<evidence type="ECO:0000313" key="3">
    <source>
        <dbReference type="EMBL" id="KAI1611972.1"/>
    </source>
</evidence>
<evidence type="ECO:0000256" key="1">
    <source>
        <dbReference type="SAM" id="MobiDB-lite"/>
    </source>
</evidence>
<keyword evidence="4" id="KW-1185">Reference proteome</keyword>
<name>A0AAN6DVF3_9EURO</name>
<feature type="domain" description="Spindle pole body-associated protein cut12" evidence="2">
    <location>
        <begin position="141"/>
        <end position="192"/>
    </location>
</feature>
<feature type="compositionally biased region" description="Basic and acidic residues" evidence="1">
    <location>
        <begin position="200"/>
        <end position="215"/>
    </location>
</feature>
<feature type="region of interest" description="Disordered" evidence="1">
    <location>
        <begin position="358"/>
        <end position="380"/>
    </location>
</feature>
<feature type="compositionally biased region" description="Low complexity" evidence="1">
    <location>
        <begin position="236"/>
        <end position="254"/>
    </location>
</feature>
<feature type="region of interest" description="Disordered" evidence="1">
    <location>
        <begin position="187"/>
        <end position="343"/>
    </location>
</feature>
<proteinExistence type="predicted"/>
<feature type="compositionally biased region" description="Polar residues" evidence="1">
    <location>
        <begin position="401"/>
        <end position="410"/>
    </location>
</feature>
<feature type="compositionally biased region" description="Low complexity" evidence="1">
    <location>
        <begin position="315"/>
        <end position="333"/>
    </location>
</feature>
<reference evidence="3" key="1">
    <citation type="journal article" date="2022" name="bioRxiv">
        <title>Deciphering the potential niche of two novel black yeast fungi from a biological soil crust based on their genomes, phenotypes, and melanin regulation.</title>
        <authorList>
            <consortium name="DOE Joint Genome Institute"/>
            <person name="Carr E.C."/>
            <person name="Barton Q."/>
            <person name="Grambo S."/>
            <person name="Sullivan M."/>
            <person name="Renfro C.M."/>
            <person name="Kuo A."/>
            <person name="Pangilinan J."/>
            <person name="Lipzen A."/>
            <person name="Keymanesh K."/>
            <person name="Savage E."/>
            <person name="Barry K."/>
            <person name="Grigoriev I.V."/>
            <person name="Riekhof W.R."/>
            <person name="Harris S.S."/>
        </authorList>
    </citation>
    <scope>NUCLEOTIDE SEQUENCE</scope>
    <source>
        <strain evidence="3">JF 03-4F</strain>
    </source>
</reference>
<feature type="non-terminal residue" evidence="3">
    <location>
        <position position="416"/>
    </location>
</feature>
<feature type="region of interest" description="Disordered" evidence="1">
    <location>
        <begin position="58"/>
        <end position="131"/>
    </location>
</feature>
<dbReference type="AlphaFoldDB" id="A0AAN6DVF3"/>
<protein>
    <recommendedName>
        <fullName evidence="2">Spindle pole body-associated protein cut12 domain-containing protein</fullName>
    </recommendedName>
</protein>
<feature type="compositionally biased region" description="Basic and acidic residues" evidence="1">
    <location>
        <begin position="101"/>
        <end position="114"/>
    </location>
</feature>
<feature type="compositionally biased region" description="Polar residues" evidence="1">
    <location>
        <begin position="76"/>
        <end position="91"/>
    </location>
</feature>
<evidence type="ECO:0000313" key="4">
    <source>
        <dbReference type="Proteomes" id="UP001203852"/>
    </source>
</evidence>
<dbReference type="EMBL" id="MU404355">
    <property type="protein sequence ID" value="KAI1611972.1"/>
    <property type="molecule type" value="Genomic_DNA"/>
</dbReference>
<comment type="caution">
    <text evidence="3">The sequence shown here is derived from an EMBL/GenBank/DDBJ whole genome shotgun (WGS) entry which is preliminary data.</text>
</comment>
<dbReference type="Proteomes" id="UP001203852">
    <property type="component" value="Unassembled WGS sequence"/>
</dbReference>
<dbReference type="Pfam" id="PF11500">
    <property type="entry name" value="Cut12"/>
    <property type="match status" value="1"/>
</dbReference>
<sequence>MDERLQLTPTHKRNRDGGAVMLSPSKAMLSPTKGILRTPGLATPRAKLLKDINVKFKSVSPESAQQRPAAIKSFGHANTNSNAINGASSSKDPGHPLRISKSMDDLEPAKRENKAAAAANKPTKTSVPVTVNTTAFPPSAMDAYMQQTEKEMKKLVRYGQKMREYARQKDAENVELQSMVEKLQRENERLRRAGTSDATATHDRSRNGSVRERAAPSHVSRAPSSQIKSVKESTKQDSITQQPTTIQQRQPSTSNAASGTKTRPVSSAAKARRPSHHQQPPTSTSPHPKSNTDFLSNALPLRSASSGATATQPSTKTAAGNAHTNNNTATNLAAKHDNGTGSIRLAPDRLAAARERLRQRAEARKSSFEHQDDTADMPPQQREGILININIDGDADAGPWIQTSGQSREQSVLDWV</sequence>
<feature type="compositionally biased region" description="Basic and acidic residues" evidence="1">
    <location>
        <begin position="358"/>
        <end position="373"/>
    </location>
</feature>
<evidence type="ECO:0000259" key="2">
    <source>
        <dbReference type="Pfam" id="PF11500"/>
    </source>
</evidence>
<feature type="compositionally biased region" description="Polar residues" evidence="1">
    <location>
        <begin position="303"/>
        <end position="314"/>
    </location>
</feature>
<gene>
    <name evidence="3" type="ORF">EDD36DRAFT_439895</name>
</gene>
<feature type="compositionally biased region" description="Polar residues" evidence="1">
    <location>
        <begin position="255"/>
        <end position="265"/>
    </location>
</feature>
<feature type="region of interest" description="Disordered" evidence="1">
    <location>
        <begin position="397"/>
        <end position="416"/>
    </location>
</feature>
<dbReference type="InterPro" id="IPR021589">
    <property type="entry name" value="Cut12"/>
</dbReference>
<feature type="compositionally biased region" description="Low complexity" evidence="1">
    <location>
        <begin position="115"/>
        <end position="125"/>
    </location>
</feature>
<organism evidence="3 4">
    <name type="scientific">Exophiala viscosa</name>
    <dbReference type="NCBI Taxonomy" id="2486360"/>
    <lineage>
        <taxon>Eukaryota</taxon>
        <taxon>Fungi</taxon>
        <taxon>Dikarya</taxon>
        <taxon>Ascomycota</taxon>
        <taxon>Pezizomycotina</taxon>
        <taxon>Eurotiomycetes</taxon>
        <taxon>Chaetothyriomycetidae</taxon>
        <taxon>Chaetothyriales</taxon>
        <taxon>Herpotrichiellaceae</taxon>
        <taxon>Exophiala</taxon>
    </lineage>
</organism>